<accession>A0A2S6MZW4</accession>
<gene>
    <name evidence="3" type="ORF">CCR94_18835</name>
</gene>
<evidence type="ECO:0000259" key="2">
    <source>
        <dbReference type="PROSITE" id="PS50110"/>
    </source>
</evidence>
<organism evidence="3 4">
    <name type="scientific">Rhodoblastus sphagnicola</name>
    <dbReference type="NCBI Taxonomy" id="333368"/>
    <lineage>
        <taxon>Bacteria</taxon>
        <taxon>Pseudomonadati</taxon>
        <taxon>Pseudomonadota</taxon>
        <taxon>Alphaproteobacteria</taxon>
        <taxon>Hyphomicrobiales</taxon>
        <taxon>Rhodoblastaceae</taxon>
        <taxon>Rhodoblastus</taxon>
    </lineage>
</organism>
<name>A0A2S6MZW4_9HYPH</name>
<feature type="domain" description="Response regulatory" evidence="2">
    <location>
        <begin position="21"/>
        <end position="131"/>
    </location>
</feature>
<dbReference type="InterPro" id="IPR011006">
    <property type="entry name" value="CheY-like_superfamily"/>
</dbReference>
<dbReference type="AlphaFoldDB" id="A0A2S6MZW4"/>
<dbReference type="GO" id="GO:0000160">
    <property type="term" value="P:phosphorelay signal transduction system"/>
    <property type="evidence" value="ECO:0007669"/>
    <property type="project" value="InterPro"/>
</dbReference>
<evidence type="ECO:0000313" key="3">
    <source>
        <dbReference type="EMBL" id="PPQ27914.1"/>
    </source>
</evidence>
<keyword evidence="1" id="KW-0597">Phosphoprotein</keyword>
<comment type="caution">
    <text evidence="3">The sequence shown here is derived from an EMBL/GenBank/DDBJ whole genome shotgun (WGS) entry which is preliminary data.</text>
</comment>
<dbReference type="Pfam" id="PF00072">
    <property type="entry name" value="Response_reg"/>
    <property type="match status" value="1"/>
</dbReference>
<feature type="modified residue" description="4-aspartylphosphate" evidence="1">
    <location>
        <position position="71"/>
    </location>
</feature>
<dbReference type="SUPFAM" id="SSF52172">
    <property type="entry name" value="CheY-like"/>
    <property type="match status" value="1"/>
</dbReference>
<sequence>MSRTTALCASERREESSHMQRILVIEDEFFVAAHIEHVLEGEGVEVIGPVGSLQEAMQLARNVTVDGALLDVNIDGGRIDDVAEILARKCVPFVFVTAYGRDNLPPAHREAGVVDKPFKDEDLLREVRRFQTH</sequence>
<dbReference type="PROSITE" id="PS50110">
    <property type="entry name" value="RESPONSE_REGULATORY"/>
    <property type="match status" value="1"/>
</dbReference>
<reference evidence="3 4" key="1">
    <citation type="journal article" date="2018" name="Arch. Microbiol.">
        <title>New insights into the metabolic potential of the phototrophic purple bacterium Rhodopila globiformis DSM 161(T) from its draft genome sequence and evidence for a vanadium-dependent nitrogenase.</title>
        <authorList>
            <person name="Imhoff J.F."/>
            <person name="Rahn T."/>
            <person name="Kunzel S."/>
            <person name="Neulinger S.C."/>
        </authorList>
    </citation>
    <scope>NUCLEOTIDE SEQUENCE [LARGE SCALE GENOMIC DNA]</scope>
    <source>
        <strain evidence="3 4">DSM 16996</strain>
    </source>
</reference>
<dbReference type="InterPro" id="IPR001789">
    <property type="entry name" value="Sig_transdc_resp-reg_receiver"/>
</dbReference>
<evidence type="ECO:0000256" key="1">
    <source>
        <dbReference type="PROSITE-ProRule" id="PRU00169"/>
    </source>
</evidence>
<keyword evidence="4" id="KW-1185">Reference proteome</keyword>
<evidence type="ECO:0000313" key="4">
    <source>
        <dbReference type="Proteomes" id="UP000239089"/>
    </source>
</evidence>
<proteinExistence type="predicted"/>
<protein>
    <recommendedName>
        <fullName evidence="2">Response regulatory domain-containing protein</fullName>
    </recommendedName>
</protein>
<dbReference type="Proteomes" id="UP000239089">
    <property type="component" value="Unassembled WGS sequence"/>
</dbReference>
<dbReference type="SMART" id="SM00448">
    <property type="entry name" value="REC"/>
    <property type="match status" value="1"/>
</dbReference>
<dbReference type="EMBL" id="NHSJ01000118">
    <property type="protein sequence ID" value="PPQ27914.1"/>
    <property type="molecule type" value="Genomic_DNA"/>
</dbReference>
<dbReference type="Gene3D" id="3.40.50.2300">
    <property type="match status" value="1"/>
</dbReference>